<dbReference type="PANTHER" id="PTHR14588:SF2">
    <property type="entry name" value="DDB1- AND CUL4-ASSOCIATED FACTOR 10"/>
    <property type="match status" value="1"/>
</dbReference>
<evidence type="ECO:0000256" key="1">
    <source>
        <dbReference type="ARBA" id="ARBA00005903"/>
    </source>
</evidence>
<dbReference type="Pfam" id="PF00400">
    <property type="entry name" value="WD40"/>
    <property type="match status" value="2"/>
</dbReference>
<keyword evidence="3" id="KW-0677">Repeat</keyword>
<dbReference type="PROSITE" id="PS50082">
    <property type="entry name" value="WD_REPEATS_2"/>
    <property type="match status" value="2"/>
</dbReference>
<feature type="repeat" description="WD" evidence="4">
    <location>
        <begin position="103"/>
        <end position="137"/>
    </location>
</feature>
<keyword evidence="2 4" id="KW-0853">WD repeat</keyword>
<dbReference type="PROSITE" id="PS00678">
    <property type="entry name" value="WD_REPEATS_1"/>
    <property type="match status" value="1"/>
</dbReference>
<evidence type="ECO:0000313" key="6">
    <source>
        <dbReference type="Proteomes" id="UP001159042"/>
    </source>
</evidence>
<dbReference type="SMART" id="SM00320">
    <property type="entry name" value="WD40"/>
    <property type="match status" value="4"/>
</dbReference>
<gene>
    <name evidence="5" type="ORF">NQ315_010778</name>
</gene>
<feature type="repeat" description="WD" evidence="4">
    <location>
        <begin position="145"/>
        <end position="186"/>
    </location>
</feature>
<dbReference type="AlphaFoldDB" id="A0AAV8VUR5"/>
<protein>
    <submittedName>
        <fullName evidence="5">Uncharacterized protein</fullName>
    </submittedName>
</protein>
<dbReference type="InterPro" id="IPR036322">
    <property type="entry name" value="WD40_repeat_dom_sf"/>
</dbReference>
<name>A0AAV8VUR5_9CUCU</name>
<accession>A0AAV8VUR5</accession>
<dbReference type="InterPro" id="IPR039085">
    <property type="entry name" value="DCA10"/>
</dbReference>
<keyword evidence="6" id="KW-1185">Reference proteome</keyword>
<dbReference type="InterPro" id="IPR001680">
    <property type="entry name" value="WD40_rpt"/>
</dbReference>
<comment type="similarity">
    <text evidence="1">Belongs to the WD repeat DCAF10 family.</text>
</comment>
<dbReference type="Gene3D" id="2.130.10.10">
    <property type="entry name" value="YVTN repeat-like/Quinoprotein amine dehydrogenase"/>
    <property type="match status" value="2"/>
</dbReference>
<dbReference type="Proteomes" id="UP001159042">
    <property type="component" value="Unassembled WGS sequence"/>
</dbReference>
<dbReference type="SUPFAM" id="SSF50978">
    <property type="entry name" value="WD40 repeat-like"/>
    <property type="match status" value="1"/>
</dbReference>
<dbReference type="InterPro" id="IPR015943">
    <property type="entry name" value="WD40/YVTN_repeat-like_dom_sf"/>
</dbReference>
<dbReference type="EMBL" id="JANEYG010000030">
    <property type="protein sequence ID" value="KAJ8917865.1"/>
    <property type="molecule type" value="Genomic_DNA"/>
</dbReference>
<reference evidence="5 6" key="1">
    <citation type="journal article" date="2023" name="Insect Mol. Biol.">
        <title>Genome sequencing provides insights into the evolution of gene families encoding plant cell wall-degrading enzymes in longhorned beetles.</title>
        <authorList>
            <person name="Shin N.R."/>
            <person name="Okamura Y."/>
            <person name="Kirsch R."/>
            <person name="Pauchet Y."/>
        </authorList>
    </citation>
    <scope>NUCLEOTIDE SEQUENCE [LARGE SCALE GENOMIC DNA]</scope>
    <source>
        <strain evidence="5">EAD_L_NR</strain>
    </source>
</reference>
<evidence type="ECO:0000313" key="5">
    <source>
        <dbReference type="EMBL" id="KAJ8917865.1"/>
    </source>
</evidence>
<dbReference type="PANTHER" id="PTHR14588">
    <property type="entry name" value="DDB1- AND CUL4-ASSOCIATED FACTOR 10"/>
    <property type="match status" value="1"/>
</dbReference>
<proteinExistence type="inferred from homology"/>
<evidence type="ECO:0000256" key="2">
    <source>
        <dbReference type="ARBA" id="ARBA00022574"/>
    </source>
</evidence>
<dbReference type="GO" id="GO:0080008">
    <property type="term" value="C:Cul4-RING E3 ubiquitin ligase complex"/>
    <property type="evidence" value="ECO:0007669"/>
    <property type="project" value="TreeGrafter"/>
</dbReference>
<sequence length="517" mass="59415">MSSETSSPKRTVKVESNLNLLGVIEKRSLGLKEYRPSYNDSLALKLYSSFSQYEIEKVVREPHFGGIFNLEFSLDGKLLVAACQGKQVLLFDAANQKLINTVEGAHIKCVNCVRFLNDTNFATCSDDASIKIWDVRSIKNCTKTLHGHSNWVKNIEWSEKDDVMVTSAFDGSIYAWNLKTQSENNMMYDKVFLMNGLMRMKLTDDGTKMVIATTNGYMIIIHDLNLTTLATDLRSFRPNLYRLMQVSDQCFPVGTIFNYLFSPNRTRNRIEFIDDFPNEAEVISSLQIHPHGWCAVSRNINSSESEEWTTIHDIQDRDPKDYEDAFTYIEEEELDEGEESEEPLNQRPTDLWMGYISLDEYRNHNRDGSRASMNNWENFQLPAMGILNSGLIGLNSYSAYFRQHPEQRNKVIKNLPRMTHFKEEKTVGKGFIKELCFSSDGRIIASPYDRGVRLLAFNDKCQELCDCVPDNPQKLKTVVKLKDYHEDIVVSCKFSPTHYQLVTGCLGSEIKWYQPVL</sequence>
<evidence type="ECO:0000256" key="3">
    <source>
        <dbReference type="ARBA" id="ARBA00022737"/>
    </source>
</evidence>
<dbReference type="InterPro" id="IPR019775">
    <property type="entry name" value="WD40_repeat_CS"/>
</dbReference>
<dbReference type="PROSITE" id="PS50294">
    <property type="entry name" value="WD_REPEATS_REGION"/>
    <property type="match status" value="1"/>
</dbReference>
<organism evidence="5 6">
    <name type="scientific">Exocentrus adspersus</name>
    <dbReference type="NCBI Taxonomy" id="1586481"/>
    <lineage>
        <taxon>Eukaryota</taxon>
        <taxon>Metazoa</taxon>
        <taxon>Ecdysozoa</taxon>
        <taxon>Arthropoda</taxon>
        <taxon>Hexapoda</taxon>
        <taxon>Insecta</taxon>
        <taxon>Pterygota</taxon>
        <taxon>Neoptera</taxon>
        <taxon>Endopterygota</taxon>
        <taxon>Coleoptera</taxon>
        <taxon>Polyphaga</taxon>
        <taxon>Cucujiformia</taxon>
        <taxon>Chrysomeloidea</taxon>
        <taxon>Cerambycidae</taxon>
        <taxon>Lamiinae</taxon>
        <taxon>Acanthocinini</taxon>
        <taxon>Exocentrus</taxon>
    </lineage>
</organism>
<comment type="caution">
    <text evidence="5">The sequence shown here is derived from an EMBL/GenBank/DDBJ whole genome shotgun (WGS) entry which is preliminary data.</text>
</comment>
<evidence type="ECO:0000256" key="4">
    <source>
        <dbReference type="PROSITE-ProRule" id="PRU00221"/>
    </source>
</evidence>